<dbReference type="STRING" id="218851.A0A2G5CGU6"/>
<gene>
    <name evidence="2" type="ORF">AQUCO_05500052v1</name>
</gene>
<evidence type="ECO:0008006" key="4">
    <source>
        <dbReference type="Google" id="ProtNLM"/>
    </source>
</evidence>
<dbReference type="PANTHER" id="PTHR31642">
    <property type="entry name" value="TRICHOTHECENE 3-O-ACETYLTRANSFERASE"/>
    <property type="match status" value="1"/>
</dbReference>
<dbReference type="Pfam" id="PF02458">
    <property type="entry name" value="Transferase"/>
    <property type="match status" value="1"/>
</dbReference>
<proteinExistence type="inferred from homology"/>
<dbReference type="PANTHER" id="PTHR31642:SF324">
    <property type="entry name" value="SPERMIDINE HYDROXYCINNAMOYL TRANSFERASE"/>
    <property type="match status" value="1"/>
</dbReference>
<keyword evidence="3" id="KW-1185">Reference proteome</keyword>
<sequence>MVSIKCIYTVKPNQQTPAIKIWLPEIDQYPPTTHAPTIYFYRPIVENGSHLTPLETLKSSLSCALVHYFPLAGRLQWIGGGRLELHCNGMGVEVIEAESENKIEDYGDFRPTTEIRKLAPYVDYSKDISEWPLVLVQLTKFKCGGISIGMAVSHIVVDGKGALAFISTWANIARGHQGKVVIQPFHDRTVFYKGDPTAKPRFDHVEFKASPTLIGSSEMEERQKETTVTMLKLTKAQVAKLQQKANEGRTPEDLRRAYTRYEAIAGHIWICASRARRLQAEQLTNARIAVDCRNRVQPSLPAGYYGNAIMVAAATAKVGELLMVSPLGLDYACGKIRHAQEMISQDYLKSAMDFLASEPDMTSFRTGYHTLGCTQGIIFQGCPNLALTSWFGLPIYDADFGWGKPIYMGPAALGTDGKSFIIPGDGDGSATIAIRLQVTHMDNFEKLFYEAI</sequence>
<organism evidence="2 3">
    <name type="scientific">Aquilegia coerulea</name>
    <name type="common">Rocky mountain columbine</name>
    <dbReference type="NCBI Taxonomy" id="218851"/>
    <lineage>
        <taxon>Eukaryota</taxon>
        <taxon>Viridiplantae</taxon>
        <taxon>Streptophyta</taxon>
        <taxon>Embryophyta</taxon>
        <taxon>Tracheophyta</taxon>
        <taxon>Spermatophyta</taxon>
        <taxon>Magnoliopsida</taxon>
        <taxon>Ranunculales</taxon>
        <taxon>Ranunculaceae</taxon>
        <taxon>Thalictroideae</taxon>
        <taxon>Aquilegia</taxon>
    </lineage>
</organism>
<name>A0A2G5CGU6_AQUCA</name>
<protein>
    <recommendedName>
        <fullName evidence="4">Spermidine hydroxycinnamoyl transferase</fullName>
    </recommendedName>
</protein>
<dbReference type="AlphaFoldDB" id="A0A2G5CGU6"/>
<dbReference type="Gene3D" id="3.30.559.10">
    <property type="entry name" value="Chloramphenicol acetyltransferase-like domain"/>
    <property type="match status" value="2"/>
</dbReference>
<evidence type="ECO:0000256" key="1">
    <source>
        <dbReference type="ARBA" id="ARBA00009861"/>
    </source>
</evidence>
<evidence type="ECO:0000313" key="2">
    <source>
        <dbReference type="EMBL" id="PIA30502.1"/>
    </source>
</evidence>
<dbReference type="OrthoDB" id="671439at2759"/>
<reference evidence="2 3" key="1">
    <citation type="submission" date="2017-09" db="EMBL/GenBank/DDBJ databases">
        <title>WGS assembly of Aquilegia coerulea Goldsmith.</title>
        <authorList>
            <person name="Hodges S."/>
            <person name="Kramer E."/>
            <person name="Nordborg M."/>
            <person name="Tomkins J."/>
            <person name="Borevitz J."/>
            <person name="Derieg N."/>
            <person name="Yan J."/>
            <person name="Mihaltcheva S."/>
            <person name="Hayes R.D."/>
            <person name="Rokhsar D."/>
        </authorList>
    </citation>
    <scope>NUCLEOTIDE SEQUENCE [LARGE SCALE GENOMIC DNA]</scope>
    <source>
        <strain evidence="3">cv. Goldsmith</strain>
    </source>
</reference>
<dbReference type="Proteomes" id="UP000230069">
    <property type="component" value="Unassembled WGS sequence"/>
</dbReference>
<dbReference type="InterPro" id="IPR023213">
    <property type="entry name" value="CAT-like_dom_sf"/>
</dbReference>
<dbReference type="GO" id="GO:0016747">
    <property type="term" value="F:acyltransferase activity, transferring groups other than amino-acyl groups"/>
    <property type="evidence" value="ECO:0007669"/>
    <property type="project" value="TreeGrafter"/>
</dbReference>
<dbReference type="EMBL" id="KZ305072">
    <property type="protein sequence ID" value="PIA30502.1"/>
    <property type="molecule type" value="Genomic_DNA"/>
</dbReference>
<evidence type="ECO:0000313" key="3">
    <source>
        <dbReference type="Proteomes" id="UP000230069"/>
    </source>
</evidence>
<comment type="similarity">
    <text evidence="1">Belongs to the plant acyltransferase family.</text>
</comment>
<dbReference type="InterPro" id="IPR050317">
    <property type="entry name" value="Plant_Fungal_Acyltransferase"/>
</dbReference>
<accession>A0A2G5CGU6</accession>
<dbReference type="InParanoid" id="A0A2G5CGU6"/>
<dbReference type="FunCoup" id="A0A2G5CGU6">
    <property type="interactions" value="104"/>
</dbReference>